<gene>
    <name evidence="2" type="ORF">CVT25_008889</name>
</gene>
<proteinExistence type="predicted"/>
<dbReference type="AlphaFoldDB" id="A0A409XND3"/>
<protein>
    <submittedName>
        <fullName evidence="2">Uncharacterized protein</fullName>
    </submittedName>
</protein>
<accession>A0A409XND3</accession>
<evidence type="ECO:0000256" key="1">
    <source>
        <dbReference type="SAM" id="MobiDB-lite"/>
    </source>
</evidence>
<reference evidence="2 3" key="1">
    <citation type="journal article" date="2018" name="Evol. Lett.">
        <title>Horizontal gene cluster transfer increased hallucinogenic mushroom diversity.</title>
        <authorList>
            <person name="Reynolds H.T."/>
            <person name="Vijayakumar V."/>
            <person name="Gluck-Thaler E."/>
            <person name="Korotkin H.B."/>
            <person name="Matheny P.B."/>
            <person name="Slot J.C."/>
        </authorList>
    </citation>
    <scope>NUCLEOTIDE SEQUENCE [LARGE SCALE GENOMIC DNA]</scope>
    <source>
        <strain evidence="2 3">2631</strain>
    </source>
</reference>
<keyword evidence="3" id="KW-1185">Reference proteome</keyword>
<evidence type="ECO:0000313" key="2">
    <source>
        <dbReference type="EMBL" id="PPQ92292.1"/>
    </source>
</evidence>
<dbReference type="InParanoid" id="A0A409XND3"/>
<dbReference type="Proteomes" id="UP000283269">
    <property type="component" value="Unassembled WGS sequence"/>
</dbReference>
<sequence>MSSDTSLPARKALSALLTEPLFGPEAAAVHPLHMLDEGARGASASALSAPSPPEYRMLNIESGPESSSSSDHQLQHNSPSQPTSTTINA</sequence>
<feature type="compositionally biased region" description="Polar residues" evidence="1">
    <location>
        <begin position="71"/>
        <end position="89"/>
    </location>
</feature>
<feature type="region of interest" description="Disordered" evidence="1">
    <location>
        <begin position="39"/>
        <end position="89"/>
    </location>
</feature>
<comment type="caution">
    <text evidence="2">The sequence shown here is derived from an EMBL/GenBank/DDBJ whole genome shotgun (WGS) entry which is preliminary data.</text>
</comment>
<organism evidence="2 3">
    <name type="scientific">Psilocybe cyanescens</name>
    <dbReference type="NCBI Taxonomy" id="93625"/>
    <lineage>
        <taxon>Eukaryota</taxon>
        <taxon>Fungi</taxon>
        <taxon>Dikarya</taxon>
        <taxon>Basidiomycota</taxon>
        <taxon>Agaricomycotina</taxon>
        <taxon>Agaricomycetes</taxon>
        <taxon>Agaricomycetidae</taxon>
        <taxon>Agaricales</taxon>
        <taxon>Agaricineae</taxon>
        <taxon>Strophariaceae</taxon>
        <taxon>Psilocybe</taxon>
    </lineage>
</organism>
<name>A0A409XND3_PSICY</name>
<dbReference type="EMBL" id="NHYD01001067">
    <property type="protein sequence ID" value="PPQ92292.1"/>
    <property type="molecule type" value="Genomic_DNA"/>
</dbReference>
<evidence type="ECO:0000313" key="3">
    <source>
        <dbReference type="Proteomes" id="UP000283269"/>
    </source>
</evidence>